<keyword evidence="14" id="KW-1185">Reference proteome</keyword>
<dbReference type="Gene3D" id="3.30.200.20">
    <property type="entry name" value="Phosphorylase Kinase, domain 1"/>
    <property type="match status" value="1"/>
</dbReference>
<evidence type="ECO:0000256" key="8">
    <source>
        <dbReference type="ARBA" id="ARBA00047899"/>
    </source>
</evidence>
<proteinExistence type="inferred from homology"/>
<comment type="catalytic activity">
    <reaction evidence="8">
        <text>L-threonyl-[protein] + ATP = O-phospho-L-threonyl-[protein] + ADP + H(+)</text>
        <dbReference type="Rhea" id="RHEA:46608"/>
        <dbReference type="Rhea" id="RHEA-COMP:11060"/>
        <dbReference type="Rhea" id="RHEA-COMP:11605"/>
        <dbReference type="ChEBI" id="CHEBI:15378"/>
        <dbReference type="ChEBI" id="CHEBI:30013"/>
        <dbReference type="ChEBI" id="CHEBI:30616"/>
        <dbReference type="ChEBI" id="CHEBI:61977"/>
        <dbReference type="ChEBI" id="CHEBI:456216"/>
        <dbReference type="EC" id="2.7.11.1"/>
    </reaction>
</comment>
<organism evidence="13 14">
    <name type="scientific">Effrenium voratum</name>
    <dbReference type="NCBI Taxonomy" id="2562239"/>
    <lineage>
        <taxon>Eukaryota</taxon>
        <taxon>Sar</taxon>
        <taxon>Alveolata</taxon>
        <taxon>Dinophyceae</taxon>
        <taxon>Suessiales</taxon>
        <taxon>Symbiodiniaceae</taxon>
        <taxon>Effrenium</taxon>
    </lineage>
</organism>
<evidence type="ECO:0000256" key="6">
    <source>
        <dbReference type="ARBA" id="ARBA00022777"/>
    </source>
</evidence>
<dbReference type="GO" id="GO:0004674">
    <property type="term" value="F:protein serine/threonine kinase activity"/>
    <property type="evidence" value="ECO:0007669"/>
    <property type="project" value="UniProtKB-KW"/>
</dbReference>
<dbReference type="PROSITE" id="PS00107">
    <property type="entry name" value="PROTEIN_KINASE_ATP"/>
    <property type="match status" value="1"/>
</dbReference>
<evidence type="ECO:0000256" key="1">
    <source>
        <dbReference type="ARBA" id="ARBA00010886"/>
    </source>
</evidence>
<feature type="domain" description="Protein kinase" evidence="12">
    <location>
        <begin position="15"/>
        <end position="300"/>
    </location>
</feature>
<evidence type="ECO:0000256" key="5">
    <source>
        <dbReference type="ARBA" id="ARBA00022741"/>
    </source>
</evidence>
<evidence type="ECO:0000256" key="2">
    <source>
        <dbReference type="ARBA" id="ARBA00012513"/>
    </source>
</evidence>
<keyword evidence="4" id="KW-0808">Transferase</keyword>
<dbReference type="Pfam" id="PF00069">
    <property type="entry name" value="Pkinase"/>
    <property type="match status" value="1"/>
</dbReference>
<dbReference type="InterPro" id="IPR011009">
    <property type="entry name" value="Kinase-like_dom_sf"/>
</dbReference>
<dbReference type="EMBL" id="CAUJNA010003693">
    <property type="protein sequence ID" value="CAJ1407831.1"/>
    <property type="molecule type" value="Genomic_DNA"/>
</dbReference>
<dbReference type="InterPro" id="IPR050660">
    <property type="entry name" value="NEK_Ser/Thr_kinase"/>
</dbReference>
<dbReference type="InterPro" id="IPR000719">
    <property type="entry name" value="Prot_kinase_dom"/>
</dbReference>
<dbReference type="SUPFAM" id="SSF56112">
    <property type="entry name" value="Protein kinase-like (PK-like)"/>
    <property type="match status" value="1"/>
</dbReference>
<keyword evidence="7 10" id="KW-0067">ATP-binding</keyword>
<dbReference type="PANTHER" id="PTHR43671:SF98">
    <property type="entry name" value="SERINE_THREONINE-PROTEIN KINASE NEK11"/>
    <property type="match status" value="1"/>
</dbReference>
<evidence type="ECO:0000256" key="3">
    <source>
        <dbReference type="ARBA" id="ARBA00022527"/>
    </source>
</evidence>
<evidence type="ECO:0000256" key="11">
    <source>
        <dbReference type="RuleBase" id="RU000304"/>
    </source>
</evidence>
<dbReference type="AlphaFoldDB" id="A0AA36JLM2"/>
<evidence type="ECO:0000256" key="4">
    <source>
        <dbReference type="ARBA" id="ARBA00022679"/>
    </source>
</evidence>
<reference evidence="13" key="1">
    <citation type="submission" date="2023-08" db="EMBL/GenBank/DDBJ databases">
        <authorList>
            <person name="Chen Y."/>
            <person name="Shah S."/>
            <person name="Dougan E. K."/>
            <person name="Thang M."/>
            <person name="Chan C."/>
        </authorList>
    </citation>
    <scope>NUCLEOTIDE SEQUENCE</scope>
</reference>
<keyword evidence="3 11" id="KW-0723">Serine/threonine-protein kinase</keyword>
<evidence type="ECO:0000256" key="9">
    <source>
        <dbReference type="ARBA" id="ARBA00048679"/>
    </source>
</evidence>
<dbReference type="Proteomes" id="UP001178507">
    <property type="component" value="Unassembled WGS sequence"/>
</dbReference>
<gene>
    <name evidence="13" type="ORF">EVOR1521_LOCUS29438</name>
</gene>
<comment type="caution">
    <text evidence="13">The sequence shown here is derived from an EMBL/GenBank/DDBJ whole genome shotgun (WGS) entry which is preliminary data.</text>
</comment>
<dbReference type="EC" id="2.7.11.1" evidence="2"/>
<dbReference type="InterPro" id="IPR008271">
    <property type="entry name" value="Ser/Thr_kinase_AS"/>
</dbReference>
<comment type="catalytic activity">
    <reaction evidence="9">
        <text>L-seryl-[protein] + ATP = O-phospho-L-seryl-[protein] + ADP + H(+)</text>
        <dbReference type="Rhea" id="RHEA:17989"/>
        <dbReference type="Rhea" id="RHEA-COMP:9863"/>
        <dbReference type="Rhea" id="RHEA-COMP:11604"/>
        <dbReference type="ChEBI" id="CHEBI:15378"/>
        <dbReference type="ChEBI" id="CHEBI:29999"/>
        <dbReference type="ChEBI" id="CHEBI:30616"/>
        <dbReference type="ChEBI" id="CHEBI:83421"/>
        <dbReference type="ChEBI" id="CHEBI:456216"/>
        <dbReference type="EC" id="2.7.11.1"/>
    </reaction>
</comment>
<evidence type="ECO:0000256" key="7">
    <source>
        <dbReference type="ARBA" id="ARBA00022840"/>
    </source>
</evidence>
<name>A0AA36JLM2_9DINO</name>
<accession>A0AA36JLM2</accession>
<dbReference type="InterPro" id="IPR017441">
    <property type="entry name" value="Protein_kinase_ATP_BS"/>
</dbReference>
<dbReference type="Gene3D" id="1.10.510.10">
    <property type="entry name" value="Transferase(Phosphotransferase) domain 1"/>
    <property type="match status" value="1"/>
</dbReference>
<evidence type="ECO:0000313" key="13">
    <source>
        <dbReference type="EMBL" id="CAJ1407831.1"/>
    </source>
</evidence>
<keyword evidence="6" id="KW-0418">Kinase</keyword>
<feature type="binding site" evidence="10">
    <location>
        <position position="47"/>
    </location>
    <ligand>
        <name>ATP</name>
        <dbReference type="ChEBI" id="CHEBI:30616"/>
    </ligand>
</feature>
<dbReference type="PROSITE" id="PS50011">
    <property type="entry name" value="PROTEIN_KINASE_DOM"/>
    <property type="match status" value="1"/>
</dbReference>
<sequence length="408" mass="44827">MCAAHPAGINFDAVSEPIIFLGSGAFGEVSLVQVVSEAPDAEFLALKRVRLQTSEAGIEQAKLEARLLLQLSQENAGILRCFDFRMQTRPVPTLELLLEFAPLGDLCRRLRKCKEAGPDWPGLPEVEVAGYACDVAKGLAFLHSLRPKVFHRDVKPANIMLFYPAEPTRTIPQAKLADFGVAKVLESEASSAGTATFVGTPHYLAPELFSGDMYDERADAWALGCVLYEMLCFCRPFHQSEKNIALMSLRISQGSYDEDLLEEQLAHYPLELLDATRGLLQLERAKRLRAAEVVAEVAELGSSVDTRSLPTCWDALQTQRRPSVASCEGTQAENPGTDSWRDAEVQSSSPAILLHAALEPEDSPYTFFPHDDRDQALTLPPHDESRLGGLDILDSQYYGEDVATLAPP</sequence>
<dbReference type="GO" id="GO:0005524">
    <property type="term" value="F:ATP binding"/>
    <property type="evidence" value="ECO:0007669"/>
    <property type="project" value="UniProtKB-UniRule"/>
</dbReference>
<dbReference type="PROSITE" id="PS00108">
    <property type="entry name" value="PROTEIN_KINASE_ST"/>
    <property type="match status" value="1"/>
</dbReference>
<evidence type="ECO:0000313" key="14">
    <source>
        <dbReference type="Proteomes" id="UP001178507"/>
    </source>
</evidence>
<keyword evidence="5 10" id="KW-0547">Nucleotide-binding</keyword>
<dbReference type="PANTHER" id="PTHR43671">
    <property type="entry name" value="SERINE/THREONINE-PROTEIN KINASE NEK"/>
    <property type="match status" value="1"/>
</dbReference>
<evidence type="ECO:0000256" key="10">
    <source>
        <dbReference type="PROSITE-ProRule" id="PRU10141"/>
    </source>
</evidence>
<dbReference type="SMART" id="SM00220">
    <property type="entry name" value="S_TKc"/>
    <property type="match status" value="1"/>
</dbReference>
<evidence type="ECO:0000259" key="12">
    <source>
        <dbReference type="PROSITE" id="PS50011"/>
    </source>
</evidence>
<comment type="similarity">
    <text evidence="1">Belongs to the protein kinase superfamily. NEK Ser/Thr protein kinase family. NIMA subfamily.</text>
</comment>
<protein>
    <recommendedName>
        <fullName evidence="2">non-specific serine/threonine protein kinase</fullName>
        <ecNumber evidence="2">2.7.11.1</ecNumber>
    </recommendedName>
</protein>